<dbReference type="Pfam" id="PF13489">
    <property type="entry name" value="Methyltransf_23"/>
    <property type="match status" value="1"/>
</dbReference>
<dbReference type="Gene3D" id="3.40.50.150">
    <property type="entry name" value="Vaccinia Virus protein VP39"/>
    <property type="match status" value="1"/>
</dbReference>
<reference evidence="1 2" key="1">
    <citation type="submission" date="2020-08" db="EMBL/GenBank/DDBJ databases">
        <title>Genomic Encyclopedia of Type Strains, Phase IV (KMG-IV): sequencing the most valuable type-strain genomes for metagenomic binning, comparative biology and taxonomic classification.</title>
        <authorList>
            <person name="Goeker M."/>
        </authorList>
    </citation>
    <scope>NUCLEOTIDE SEQUENCE [LARGE SCALE GENOMIC DNA]</scope>
    <source>
        <strain evidence="1 2">DSM 16268</strain>
    </source>
</reference>
<proteinExistence type="predicted"/>
<keyword evidence="1" id="KW-0808">Transferase</keyword>
<keyword evidence="2" id="KW-1185">Reference proteome</keyword>
<comment type="caution">
    <text evidence="1">The sequence shown here is derived from an EMBL/GenBank/DDBJ whole genome shotgun (WGS) entry which is preliminary data.</text>
</comment>
<dbReference type="RefSeq" id="WP_183855829.1">
    <property type="nucleotide sequence ID" value="NZ_JACHOO010000004.1"/>
</dbReference>
<dbReference type="GO" id="GO:0010420">
    <property type="term" value="F:polyprenyldihydroxybenzoate methyltransferase activity"/>
    <property type="evidence" value="ECO:0007669"/>
    <property type="project" value="TreeGrafter"/>
</dbReference>
<dbReference type="AlphaFoldDB" id="A0A7W9FM54"/>
<dbReference type="Proteomes" id="UP000523821">
    <property type="component" value="Unassembled WGS sequence"/>
</dbReference>
<dbReference type="PANTHER" id="PTHR43464:SF23">
    <property type="entry name" value="JUVENILE HORMONE ACID O-METHYLTRANSFERASE"/>
    <property type="match status" value="1"/>
</dbReference>
<gene>
    <name evidence="1" type="ORF">GGQ63_002288</name>
</gene>
<keyword evidence="1" id="KW-0830">Ubiquinone</keyword>
<dbReference type="PANTHER" id="PTHR43464">
    <property type="entry name" value="METHYLTRANSFERASE"/>
    <property type="match status" value="1"/>
</dbReference>
<name>A0A7W9FM54_9HYPH</name>
<dbReference type="CDD" id="cd02440">
    <property type="entry name" value="AdoMet_MTases"/>
    <property type="match status" value="1"/>
</dbReference>
<protein>
    <submittedName>
        <fullName evidence="1">Ubiquinone/menaquinone biosynthesis C-methylase UbiE</fullName>
    </submittedName>
</protein>
<dbReference type="EMBL" id="JACHOO010000004">
    <property type="protein sequence ID" value="MBB5753222.1"/>
    <property type="molecule type" value="Genomic_DNA"/>
</dbReference>
<dbReference type="InterPro" id="IPR029063">
    <property type="entry name" value="SAM-dependent_MTases_sf"/>
</dbReference>
<evidence type="ECO:0000313" key="1">
    <source>
        <dbReference type="EMBL" id="MBB5753222.1"/>
    </source>
</evidence>
<organism evidence="1 2">
    <name type="scientific">Prosthecomicrobium pneumaticum</name>
    <dbReference type="NCBI Taxonomy" id="81895"/>
    <lineage>
        <taxon>Bacteria</taxon>
        <taxon>Pseudomonadati</taxon>
        <taxon>Pseudomonadota</taxon>
        <taxon>Alphaproteobacteria</taxon>
        <taxon>Hyphomicrobiales</taxon>
        <taxon>Kaistiaceae</taxon>
        <taxon>Prosthecomicrobium</taxon>
    </lineage>
</organism>
<keyword evidence="1" id="KW-0489">Methyltransferase</keyword>
<sequence length="277" mass="29836">MSAVMERPAAAAAARPSYDPARVAFIEEAVRTNRFLPTPEADRVFVGDGGFREIGAEFLGHLVRLGGLLPSDRVLDLGCGIGRIALPLTQYLDPATGAYEGIDPVVEGIRWTQRRISTVYPNFAFRAIDIAHPLYNPNGKVDGRTLKLPFSDARFDFALMVSVLTHLPTEEALVQIGELGRVVAPGGRIFLTLFAIDAAAREARPGRDPRLGFRRIGAGPAWCADPAAPLGAVGFDDGFIDAAVEKAGFAIVEKGFGRWRGAAADHFQDVIVAERRA</sequence>
<dbReference type="GO" id="GO:0032259">
    <property type="term" value="P:methylation"/>
    <property type="evidence" value="ECO:0007669"/>
    <property type="project" value="UniProtKB-KW"/>
</dbReference>
<accession>A0A7W9FM54</accession>
<evidence type="ECO:0000313" key="2">
    <source>
        <dbReference type="Proteomes" id="UP000523821"/>
    </source>
</evidence>
<dbReference type="SUPFAM" id="SSF53335">
    <property type="entry name" value="S-adenosyl-L-methionine-dependent methyltransferases"/>
    <property type="match status" value="1"/>
</dbReference>